<name>A0A6J4Q3H0_9PSEU</name>
<feature type="non-terminal residue" evidence="2">
    <location>
        <position position="1"/>
    </location>
</feature>
<feature type="compositionally biased region" description="Basic residues" evidence="1">
    <location>
        <begin position="336"/>
        <end position="358"/>
    </location>
</feature>
<reference evidence="2" key="1">
    <citation type="submission" date="2020-02" db="EMBL/GenBank/DDBJ databases">
        <authorList>
            <person name="Meier V. D."/>
        </authorList>
    </citation>
    <scope>NUCLEOTIDE SEQUENCE</scope>
    <source>
        <strain evidence="2">AVDCRST_MAG66</strain>
    </source>
</reference>
<evidence type="ECO:0000256" key="1">
    <source>
        <dbReference type="SAM" id="MobiDB-lite"/>
    </source>
</evidence>
<feature type="compositionally biased region" description="Low complexity" evidence="1">
    <location>
        <begin position="399"/>
        <end position="412"/>
    </location>
</feature>
<feature type="compositionally biased region" description="Basic residues" evidence="1">
    <location>
        <begin position="133"/>
        <end position="158"/>
    </location>
</feature>
<sequence length="412" mass="44940">GRAALGQPRRRLRGLLAHRVLAGPRRLRAHRGPAPLGQRRAHGAVLLQRRHGDQPGDGARRAARRPGPGRADDRGGRRARRPGPAVPRLQRRRARCRGVGHRDLHRHRGRHRRARAGRAALPRPAAGVPAGPGHRRRHRRRRRDRAVLHRRRRPHRAPAGRGAVPGPARAAVRPVLAHSDLRADRRGDVVGHAGQRRAPQRGRRGHGAAGERLRAAGLGHRPRAGGRPVLRRRPDARAGPGGPGGDGRGGVAQRAAPAADPAVEQLRHRAAVRAGQRGRGALGRDAGRRGHLADHDRHRRRADGRQADRRHGRHLGRAAHRAREGAGHAALGPADRRRRPGRHRVHRGAVRHRPRPGRRGPGQPGQDRHPRRVAARRRHRLDDLPRGRGAGRPVRPDRAAGASAAPVAAPGL</sequence>
<dbReference type="EMBL" id="CADCUS010000485">
    <property type="protein sequence ID" value="CAA9432125.1"/>
    <property type="molecule type" value="Genomic_DNA"/>
</dbReference>
<dbReference type="AlphaFoldDB" id="A0A6J4Q3H0"/>
<feature type="compositionally biased region" description="Basic residues" evidence="1">
    <location>
        <begin position="310"/>
        <end position="320"/>
    </location>
</feature>
<feature type="region of interest" description="Disordered" evidence="1">
    <location>
        <begin position="184"/>
        <end position="412"/>
    </location>
</feature>
<feature type="compositionally biased region" description="Basic residues" evidence="1">
    <location>
        <begin position="89"/>
        <end position="116"/>
    </location>
</feature>
<gene>
    <name evidence="2" type="ORF">AVDCRST_MAG66-3354</name>
</gene>
<evidence type="ECO:0000313" key="2">
    <source>
        <dbReference type="EMBL" id="CAA9432125.1"/>
    </source>
</evidence>
<feature type="compositionally biased region" description="Gly residues" evidence="1">
    <location>
        <begin position="239"/>
        <end position="250"/>
    </location>
</feature>
<feature type="compositionally biased region" description="Low complexity" evidence="1">
    <location>
        <begin position="117"/>
        <end position="132"/>
    </location>
</feature>
<feature type="non-terminal residue" evidence="2">
    <location>
        <position position="412"/>
    </location>
</feature>
<protein>
    <submittedName>
        <fullName evidence="2">Na+/H+ antiporter NhaA type</fullName>
    </submittedName>
</protein>
<feature type="compositionally biased region" description="Basic residues" evidence="1">
    <location>
        <begin position="194"/>
        <end position="206"/>
    </location>
</feature>
<feature type="region of interest" description="Disordered" evidence="1">
    <location>
        <begin position="49"/>
        <end position="168"/>
    </location>
</feature>
<feature type="compositionally biased region" description="Low complexity" evidence="1">
    <location>
        <begin position="251"/>
        <end position="264"/>
    </location>
</feature>
<feature type="compositionally biased region" description="Basic and acidic residues" evidence="1">
    <location>
        <begin position="50"/>
        <end position="60"/>
    </location>
</feature>
<feature type="compositionally biased region" description="Low complexity" evidence="1">
    <location>
        <begin position="159"/>
        <end position="168"/>
    </location>
</feature>
<feature type="compositionally biased region" description="Basic residues" evidence="1">
    <location>
        <begin position="369"/>
        <end position="379"/>
    </location>
</feature>
<accession>A0A6J4Q3H0</accession>
<proteinExistence type="predicted"/>
<feature type="compositionally biased region" description="Basic and acidic residues" evidence="1">
    <location>
        <begin position="285"/>
        <end position="296"/>
    </location>
</feature>
<organism evidence="2">
    <name type="scientific">uncultured Pseudonocardia sp</name>
    <dbReference type="NCBI Taxonomy" id="211455"/>
    <lineage>
        <taxon>Bacteria</taxon>
        <taxon>Bacillati</taxon>
        <taxon>Actinomycetota</taxon>
        <taxon>Actinomycetes</taxon>
        <taxon>Pseudonocardiales</taxon>
        <taxon>Pseudonocardiaceae</taxon>
        <taxon>Pseudonocardia</taxon>
        <taxon>environmental samples</taxon>
    </lineage>
</organism>